<dbReference type="RefSeq" id="WP_193155026.1">
    <property type="nucleotide sequence ID" value="NZ_AQGU01000022.1"/>
</dbReference>
<name>A0ABR9DY74_9GAMM</name>
<keyword evidence="4 5" id="KW-0720">Serine protease</keyword>
<dbReference type="Gene3D" id="2.10.10.20">
    <property type="entry name" value="Carbohydrate-binding module superfamily 5/12"/>
    <property type="match status" value="1"/>
</dbReference>
<gene>
    <name evidence="8" type="ORF">PALI_a1915</name>
</gene>
<protein>
    <submittedName>
        <fullName evidence="8">Serine protease</fullName>
    </submittedName>
</protein>
<feature type="domain" description="Peptidase S8/S53" evidence="7">
    <location>
        <begin position="444"/>
        <end position="502"/>
    </location>
</feature>
<dbReference type="InterPro" id="IPR036852">
    <property type="entry name" value="Peptidase_S8/S53_dom_sf"/>
</dbReference>
<dbReference type="Gene3D" id="3.40.50.200">
    <property type="entry name" value="Peptidase S8/S53 domain"/>
    <property type="match status" value="2"/>
</dbReference>
<dbReference type="InterPro" id="IPR000209">
    <property type="entry name" value="Peptidase_S8/S53_dom"/>
</dbReference>
<dbReference type="GO" id="GO:0006508">
    <property type="term" value="P:proteolysis"/>
    <property type="evidence" value="ECO:0007669"/>
    <property type="project" value="UniProtKB-KW"/>
</dbReference>
<dbReference type="PANTHER" id="PTHR43806">
    <property type="entry name" value="PEPTIDASE S8"/>
    <property type="match status" value="1"/>
</dbReference>
<evidence type="ECO:0000256" key="3">
    <source>
        <dbReference type="ARBA" id="ARBA00022801"/>
    </source>
</evidence>
<dbReference type="InterPro" id="IPR050131">
    <property type="entry name" value="Peptidase_S8_subtilisin-like"/>
</dbReference>
<feature type="compositionally biased region" description="Gly residues" evidence="6">
    <location>
        <begin position="642"/>
        <end position="651"/>
    </location>
</feature>
<feature type="active site" description="Charge relay system" evidence="5">
    <location>
        <position position="135"/>
    </location>
</feature>
<dbReference type="Proteomes" id="UP000648482">
    <property type="component" value="Unassembled WGS sequence"/>
</dbReference>
<dbReference type="SUPFAM" id="SSF52743">
    <property type="entry name" value="Subtilisin-like"/>
    <property type="match status" value="1"/>
</dbReference>
<comment type="caution">
    <text evidence="8">The sequence shown here is derived from an EMBL/GenBank/DDBJ whole genome shotgun (WGS) entry which is preliminary data.</text>
</comment>
<reference evidence="8 9" key="1">
    <citation type="submission" date="2015-06" db="EMBL/GenBank/DDBJ databases">
        <title>Genome sequence of Pseudoalteromonas aliena.</title>
        <authorList>
            <person name="Xie B.-B."/>
            <person name="Rong J.-C."/>
            <person name="Qin Q.-L."/>
            <person name="Zhang Y.-Z."/>
        </authorList>
    </citation>
    <scope>NUCLEOTIDE SEQUENCE [LARGE SCALE GENOMIC DNA]</scope>
    <source>
        <strain evidence="8 9">SW19</strain>
    </source>
</reference>
<dbReference type="InterPro" id="IPR036573">
    <property type="entry name" value="CBM_sf_5/12"/>
</dbReference>
<evidence type="ECO:0000256" key="1">
    <source>
        <dbReference type="ARBA" id="ARBA00011073"/>
    </source>
</evidence>
<dbReference type="EMBL" id="AQGU01000022">
    <property type="protein sequence ID" value="MBE0358615.1"/>
    <property type="molecule type" value="Genomic_DNA"/>
</dbReference>
<dbReference type="Pfam" id="PF00082">
    <property type="entry name" value="Peptidase_S8"/>
    <property type="match status" value="2"/>
</dbReference>
<dbReference type="CDD" id="cd12215">
    <property type="entry name" value="ChiC_BD"/>
    <property type="match status" value="1"/>
</dbReference>
<feature type="region of interest" description="Disordered" evidence="6">
    <location>
        <begin position="642"/>
        <end position="667"/>
    </location>
</feature>
<dbReference type="SUPFAM" id="SSF51055">
    <property type="entry name" value="Carbohydrate binding domain"/>
    <property type="match status" value="1"/>
</dbReference>
<evidence type="ECO:0000256" key="4">
    <source>
        <dbReference type="ARBA" id="ARBA00022825"/>
    </source>
</evidence>
<keyword evidence="2 5" id="KW-0645">Protease</keyword>
<dbReference type="PRINTS" id="PR00723">
    <property type="entry name" value="SUBTILISIN"/>
</dbReference>
<proteinExistence type="inferred from homology"/>
<dbReference type="PANTHER" id="PTHR43806:SF11">
    <property type="entry name" value="CEREVISIN-RELATED"/>
    <property type="match status" value="1"/>
</dbReference>
<evidence type="ECO:0000313" key="8">
    <source>
        <dbReference type="EMBL" id="MBE0358615.1"/>
    </source>
</evidence>
<evidence type="ECO:0000313" key="9">
    <source>
        <dbReference type="Proteomes" id="UP000648482"/>
    </source>
</evidence>
<feature type="active site" description="Charge relay system" evidence="5">
    <location>
        <position position="168"/>
    </location>
</feature>
<evidence type="ECO:0000256" key="5">
    <source>
        <dbReference type="PROSITE-ProRule" id="PRU01240"/>
    </source>
</evidence>
<comment type="similarity">
    <text evidence="1 5">Belongs to the peptidase S8 family.</text>
</comment>
<evidence type="ECO:0000259" key="7">
    <source>
        <dbReference type="Pfam" id="PF00082"/>
    </source>
</evidence>
<dbReference type="GO" id="GO:0008233">
    <property type="term" value="F:peptidase activity"/>
    <property type="evidence" value="ECO:0007669"/>
    <property type="project" value="UniProtKB-KW"/>
</dbReference>
<evidence type="ECO:0000256" key="2">
    <source>
        <dbReference type="ARBA" id="ARBA00022670"/>
    </source>
</evidence>
<dbReference type="InterPro" id="IPR015500">
    <property type="entry name" value="Peptidase_S8_subtilisin-rel"/>
</dbReference>
<feature type="domain" description="Peptidase S8/S53" evidence="7">
    <location>
        <begin position="128"/>
        <end position="335"/>
    </location>
</feature>
<keyword evidence="3 5" id="KW-0378">Hydrolase</keyword>
<sequence length="982" mass="106525">MRLNKLAQSLLVALIPVGILSAKEINIDTMPVLVSYLQGELPSEFTNQVVPISSHSIRSYGSLNVTTDELELLLIESFKKGTSLKVEANYNYQFPNLLSQTHSNNELSATPWQLLIGAKSLVANIEQTTKVCLIDSGVQLDHPQLNPHIFSGLSSEYAGFWYEDAIGHGTHLAGILADPVFGDGSVIIEVRKVLKSAHGENSNIHNSDLISAIEQCANSGAEVINMSLSSPYFSKATRDVIDRLTYDKGVIFVAAAGNHGNAQSNKRDYLAFPAAYRNVVSVGAIDKNTNLAQFSAKNSSVDIVAPGVNIQSTINQNRQQILAVSDNAGSNLDYVQVDSGLQDYPNNFSVGANCLVSLPDLLVYQQITQSTLSSEHKQWINDKTAQCNSAQGQGIIFTYHVGFEGVKIEKLDVDTNFPTLLIPNINLDSINEHQIVELNIEAKKAPLAMLSGTSQAAAIVSAGIARLKSINPNVSRDALIAALYRSANDLGEPGRDSFFGYGLVDFQLANQILTGEVVLENDSVNNCPTSWYSNRAYQQGEQVAYGRFVYEASYWSKDEIPLLADNDNEAWRYIGECKQANRPYTGDFDADSFISDYQLTEMERIGVVYDCASYSLACGGGGGGFSGFIGWGYGGGSSFSGGSGGGGGGGSSPTPKDKQQTKEEKQFAEDAADITNAVVQFKTQLKQILNNLDKNSPAYEKVNKMLGNLGKLTDRLNSGLQGFNHAWNGEGQKALAEGLAFVVASATGKSVDFVLKQSAKNPILAVGKAAASVYLGMKAGSSAEAAFEKFIFDTYLNDFITAGEYYHQTGNQINIILNEMRCGYQKITLSRPDVLCSGDIRSTLELSGRYIVTLDLNNNGIQWQEAQAKNYLTLGMHDGILFVDRNHSGALDSSQEFYFTKLGTQVDTLTLLDGNGDHVINGQDNYYDLLKVWTDINSNGQVESNEIVHAKKLGLSIQLALPPLRFSATVNNALIGIEKHIQ</sequence>
<feature type="compositionally biased region" description="Basic and acidic residues" evidence="6">
    <location>
        <begin position="655"/>
        <end position="667"/>
    </location>
</feature>
<organism evidence="8 9">
    <name type="scientific">Pseudoalteromonas aliena SW19</name>
    <dbReference type="NCBI Taxonomy" id="1314866"/>
    <lineage>
        <taxon>Bacteria</taxon>
        <taxon>Pseudomonadati</taxon>
        <taxon>Pseudomonadota</taxon>
        <taxon>Gammaproteobacteria</taxon>
        <taxon>Alteromonadales</taxon>
        <taxon>Pseudoalteromonadaceae</taxon>
        <taxon>Pseudoalteromonas</taxon>
    </lineage>
</organism>
<keyword evidence="9" id="KW-1185">Reference proteome</keyword>
<accession>A0ABR9DY74</accession>
<feature type="active site" description="Charge relay system" evidence="5">
    <location>
        <position position="454"/>
    </location>
</feature>
<evidence type="ECO:0000256" key="6">
    <source>
        <dbReference type="SAM" id="MobiDB-lite"/>
    </source>
</evidence>
<dbReference type="PROSITE" id="PS51892">
    <property type="entry name" value="SUBTILASE"/>
    <property type="match status" value="1"/>
</dbReference>